<proteinExistence type="predicted"/>
<comment type="caution">
    <text evidence="1">The sequence shown here is derived from an EMBL/GenBank/DDBJ whole genome shotgun (WGS) entry which is preliminary data.</text>
</comment>
<organism evidence="1 2">
    <name type="scientific">Favolaschia claudopus</name>
    <dbReference type="NCBI Taxonomy" id="2862362"/>
    <lineage>
        <taxon>Eukaryota</taxon>
        <taxon>Fungi</taxon>
        <taxon>Dikarya</taxon>
        <taxon>Basidiomycota</taxon>
        <taxon>Agaricomycotina</taxon>
        <taxon>Agaricomycetes</taxon>
        <taxon>Agaricomycetidae</taxon>
        <taxon>Agaricales</taxon>
        <taxon>Marasmiineae</taxon>
        <taxon>Mycenaceae</taxon>
        <taxon>Favolaschia</taxon>
    </lineage>
</organism>
<evidence type="ECO:0000313" key="1">
    <source>
        <dbReference type="EMBL" id="KAK7028402.1"/>
    </source>
</evidence>
<dbReference type="AlphaFoldDB" id="A0AAW0BQB5"/>
<gene>
    <name evidence="1" type="ORF">R3P38DRAFT_2776081</name>
</gene>
<protein>
    <submittedName>
        <fullName evidence="1">Uncharacterized protein</fullName>
    </submittedName>
</protein>
<sequence>MARPLDWNRSACTAEGALTRDAGRFTYAWGRPESVMTSRLWTEPCSVASLKRPLAAFRLVIVSLRVGLGPQRMHGRGCSDSRRRKVHIRLGETGIRDDLPSVDRAVLRRLFETIVPWEWVSSPRTALSWPPGLEIPRSRPRVRNFAFVITTTPPIYFLLLYHNRISTSESRISEPPGMSLGEIEKGLRRNPFLSLPNPTVELFTPTQMFEELGQSKTGISISVYVG</sequence>
<reference evidence="1 2" key="1">
    <citation type="journal article" date="2024" name="J Genomics">
        <title>Draft genome sequencing and assembly of Favolaschia claudopus CIRM-BRFM 2984 isolated from oak limbs.</title>
        <authorList>
            <person name="Navarro D."/>
            <person name="Drula E."/>
            <person name="Chaduli D."/>
            <person name="Cazenave R."/>
            <person name="Ahrendt S."/>
            <person name="Wang J."/>
            <person name="Lipzen A."/>
            <person name="Daum C."/>
            <person name="Barry K."/>
            <person name="Grigoriev I.V."/>
            <person name="Favel A."/>
            <person name="Rosso M.N."/>
            <person name="Martin F."/>
        </authorList>
    </citation>
    <scope>NUCLEOTIDE SEQUENCE [LARGE SCALE GENOMIC DNA]</scope>
    <source>
        <strain evidence="1 2">CIRM-BRFM 2984</strain>
    </source>
</reference>
<accession>A0AAW0BQB5</accession>
<keyword evidence="2" id="KW-1185">Reference proteome</keyword>
<dbReference type="Proteomes" id="UP001362999">
    <property type="component" value="Unassembled WGS sequence"/>
</dbReference>
<name>A0AAW0BQB5_9AGAR</name>
<dbReference type="EMBL" id="JAWWNJ010000028">
    <property type="protein sequence ID" value="KAK7028402.1"/>
    <property type="molecule type" value="Genomic_DNA"/>
</dbReference>
<evidence type="ECO:0000313" key="2">
    <source>
        <dbReference type="Proteomes" id="UP001362999"/>
    </source>
</evidence>